<sequence length="264" mass="30228">MPINFHDRDNQHSYASRDADNGWIQALAPYITFWDKTILDIGCGGGIYTKAMAAAGARRVTGLDSSAEMLKGAAQNCEGLRNVEFVWGDAVNTGMARESYDIVLERAVIHHLQNPVDSFREVERVLKPGGYLIVQDRTPDDCLQPRSQEHIRGYFFEKFPRLLELDIRRRPSGAMVRDAINNSGLALVKEFTLWEIRRTYREFQELSRDLLGRTGRSLLHELNDDELLELVAYIGKKLPERDPVVEQDRWTLWIARKLGRGERG</sequence>
<dbReference type="SUPFAM" id="SSF53335">
    <property type="entry name" value="S-adenosyl-L-methionine-dependent methyltransferases"/>
    <property type="match status" value="1"/>
</dbReference>
<reference evidence="2 3" key="1">
    <citation type="submission" date="2014-08" db="EMBL/GenBank/DDBJ databases">
        <title>Comparative genomics of the Paenibacillus odorifer group.</title>
        <authorList>
            <person name="den Bakker H.C."/>
            <person name="Tsai Y.-C."/>
            <person name="Martin N."/>
            <person name="Korlach J."/>
            <person name="Wiedmann M."/>
        </authorList>
    </citation>
    <scope>NUCLEOTIDE SEQUENCE [LARGE SCALE GENOMIC DNA]</scope>
    <source>
        <strain evidence="2 3">DSM 14472</strain>
    </source>
</reference>
<dbReference type="GO" id="GO:0008757">
    <property type="term" value="F:S-adenosylmethionine-dependent methyltransferase activity"/>
    <property type="evidence" value="ECO:0007669"/>
    <property type="project" value="InterPro"/>
</dbReference>
<evidence type="ECO:0000259" key="1">
    <source>
        <dbReference type="Pfam" id="PF08241"/>
    </source>
</evidence>
<keyword evidence="3" id="KW-1185">Reference proteome</keyword>
<dbReference type="InterPro" id="IPR013216">
    <property type="entry name" value="Methyltransf_11"/>
</dbReference>
<dbReference type="RefSeq" id="WP_038697399.1">
    <property type="nucleotide sequence ID" value="NZ_CP009286.1"/>
</dbReference>
<name>A0A089LV96_9BACL</name>
<gene>
    <name evidence="2" type="ORF">PSTEL_18620</name>
</gene>
<accession>A0A089LV96</accession>
<dbReference type="InterPro" id="IPR050508">
    <property type="entry name" value="Methyltransf_Superfamily"/>
</dbReference>
<feature type="domain" description="Methyltransferase type 11" evidence="1">
    <location>
        <begin position="39"/>
        <end position="134"/>
    </location>
</feature>
<proteinExistence type="predicted"/>
<dbReference type="EMBL" id="CP009286">
    <property type="protein sequence ID" value="AIQ64827.1"/>
    <property type="molecule type" value="Genomic_DNA"/>
</dbReference>
<dbReference type="CDD" id="cd02440">
    <property type="entry name" value="AdoMet_MTases"/>
    <property type="match status" value="1"/>
</dbReference>
<organism evidence="2 3">
    <name type="scientific">Paenibacillus stellifer</name>
    <dbReference type="NCBI Taxonomy" id="169760"/>
    <lineage>
        <taxon>Bacteria</taxon>
        <taxon>Bacillati</taxon>
        <taxon>Bacillota</taxon>
        <taxon>Bacilli</taxon>
        <taxon>Bacillales</taxon>
        <taxon>Paenibacillaceae</taxon>
        <taxon>Paenibacillus</taxon>
    </lineage>
</organism>
<protein>
    <recommendedName>
        <fullName evidence="1">Methyltransferase type 11 domain-containing protein</fullName>
    </recommendedName>
</protein>
<dbReference type="PANTHER" id="PTHR42912">
    <property type="entry name" value="METHYLTRANSFERASE"/>
    <property type="match status" value="1"/>
</dbReference>
<dbReference type="OrthoDB" id="9791837at2"/>
<dbReference type="InterPro" id="IPR029063">
    <property type="entry name" value="SAM-dependent_MTases_sf"/>
</dbReference>
<evidence type="ECO:0000313" key="2">
    <source>
        <dbReference type="EMBL" id="AIQ64827.1"/>
    </source>
</evidence>
<dbReference type="AlphaFoldDB" id="A0A089LV96"/>
<dbReference type="KEGG" id="pste:PSTEL_18620"/>
<evidence type="ECO:0000313" key="3">
    <source>
        <dbReference type="Proteomes" id="UP000029507"/>
    </source>
</evidence>
<dbReference type="Pfam" id="PF08241">
    <property type="entry name" value="Methyltransf_11"/>
    <property type="match status" value="1"/>
</dbReference>
<dbReference type="HOGENOM" id="CLU_1089548_0_0_9"/>
<dbReference type="Proteomes" id="UP000029507">
    <property type="component" value="Chromosome"/>
</dbReference>
<dbReference type="Gene3D" id="3.40.50.150">
    <property type="entry name" value="Vaccinia Virus protein VP39"/>
    <property type="match status" value="1"/>
</dbReference>